<dbReference type="PROSITE" id="PS50885">
    <property type="entry name" value="HAMP"/>
    <property type="match status" value="1"/>
</dbReference>
<dbReference type="InterPro" id="IPR042295">
    <property type="entry name" value="NarX-like_N_sf"/>
</dbReference>
<keyword evidence="12" id="KW-0902">Two-component regulatory system</keyword>
<comment type="caution">
    <text evidence="16">The sequence shown here is derived from an EMBL/GenBank/DDBJ whole genome shotgun (WGS) entry which is preliminary data.</text>
</comment>
<name>A0A0B8Q9D9_9VIBR</name>
<dbReference type="InterPro" id="IPR029095">
    <property type="entry name" value="NarX-like_N"/>
</dbReference>
<dbReference type="PANTHER" id="PTHR45528:SF1">
    <property type="entry name" value="SENSOR HISTIDINE KINASE CPXA"/>
    <property type="match status" value="1"/>
</dbReference>
<dbReference type="GO" id="GO:0004673">
    <property type="term" value="F:protein histidine kinase activity"/>
    <property type="evidence" value="ECO:0007669"/>
    <property type="project" value="UniProtKB-EC"/>
</dbReference>
<keyword evidence="5" id="KW-0597">Phosphoprotein</keyword>
<protein>
    <recommendedName>
        <fullName evidence="3">histidine kinase</fullName>
        <ecNumber evidence="3">2.7.13.3</ecNumber>
    </recommendedName>
</protein>
<evidence type="ECO:0000256" key="8">
    <source>
        <dbReference type="ARBA" id="ARBA00022741"/>
    </source>
</evidence>
<evidence type="ECO:0000256" key="4">
    <source>
        <dbReference type="ARBA" id="ARBA00022475"/>
    </source>
</evidence>
<dbReference type="Proteomes" id="UP000031666">
    <property type="component" value="Unassembled WGS sequence"/>
</dbReference>
<evidence type="ECO:0000256" key="13">
    <source>
        <dbReference type="ARBA" id="ARBA00023136"/>
    </source>
</evidence>
<keyword evidence="9" id="KW-0418">Kinase</keyword>
<keyword evidence="7 14" id="KW-0812">Transmembrane</keyword>
<keyword evidence="4" id="KW-1003">Cell membrane</keyword>
<comment type="catalytic activity">
    <reaction evidence="1">
        <text>ATP + protein L-histidine = ADP + protein N-phospho-L-histidine.</text>
        <dbReference type="EC" id="2.7.13.3"/>
    </reaction>
</comment>
<dbReference type="STRING" id="1481914.JCM19241_578"/>
<feature type="transmembrane region" description="Helical" evidence="14">
    <location>
        <begin position="131"/>
        <end position="152"/>
    </location>
</feature>
<evidence type="ECO:0000256" key="14">
    <source>
        <dbReference type="SAM" id="Phobius"/>
    </source>
</evidence>
<evidence type="ECO:0000256" key="10">
    <source>
        <dbReference type="ARBA" id="ARBA00022840"/>
    </source>
</evidence>
<evidence type="ECO:0000256" key="6">
    <source>
        <dbReference type="ARBA" id="ARBA00022679"/>
    </source>
</evidence>
<keyword evidence="10" id="KW-0067">ATP-binding</keyword>
<dbReference type="CDD" id="cd22899">
    <property type="entry name" value="NarQ_sensor"/>
    <property type="match status" value="1"/>
</dbReference>
<dbReference type="CDD" id="cd06225">
    <property type="entry name" value="HAMP"/>
    <property type="match status" value="1"/>
</dbReference>
<organism evidence="16 17">
    <name type="scientific">Vibrio ishigakensis</name>
    <dbReference type="NCBI Taxonomy" id="1481914"/>
    <lineage>
        <taxon>Bacteria</taxon>
        <taxon>Pseudomonadati</taxon>
        <taxon>Pseudomonadota</taxon>
        <taxon>Gammaproteobacteria</taxon>
        <taxon>Vibrionales</taxon>
        <taxon>Vibrionaceae</taxon>
        <taxon>Vibrio</taxon>
    </lineage>
</organism>
<evidence type="ECO:0000256" key="5">
    <source>
        <dbReference type="ARBA" id="ARBA00022553"/>
    </source>
</evidence>
<dbReference type="InterPro" id="IPR050398">
    <property type="entry name" value="HssS/ArlS-like"/>
</dbReference>
<feature type="domain" description="HAMP" evidence="15">
    <location>
        <begin position="158"/>
        <end position="210"/>
    </location>
</feature>
<comment type="subcellular location">
    <subcellularLocation>
        <location evidence="2">Cell membrane</location>
        <topology evidence="2">Multi-pass membrane protein</topology>
    </subcellularLocation>
</comment>
<gene>
    <name evidence="16" type="ORF">JCM19241_578</name>
</gene>
<keyword evidence="8" id="KW-0547">Nucleotide-binding</keyword>
<dbReference type="GO" id="GO:0000160">
    <property type="term" value="P:phosphorelay signal transduction system"/>
    <property type="evidence" value="ECO:0007669"/>
    <property type="project" value="UniProtKB-KW"/>
</dbReference>
<evidence type="ECO:0000256" key="11">
    <source>
        <dbReference type="ARBA" id="ARBA00022989"/>
    </source>
</evidence>
<dbReference type="AlphaFoldDB" id="A0A0B8Q9D9"/>
<dbReference type="Gene3D" id="1.20.120.960">
    <property type="entry name" value="Histidine kinase NarX, sensor domain"/>
    <property type="match status" value="1"/>
</dbReference>
<evidence type="ECO:0000313" key="17">
    <source>
        <dbReference type="Proteomes" id="UP000031666"/>
    </source>
</evidence>
<evidence type="ECO:0000259" key="15">
    <source>
        <dbReference type="PROSITE" id="PS50885"/>
    </source>
</evidence>
<evidence type="ECO:0000256" key="12">
    <source>
        <dbReference type="ARBA" id="ARBA00023012"/>
    </source>
</evidence>
<proteinExistence type="predicted"/>
<evidence type="ECO:0000313" key="16">
    <source>
        <dbReference type="EMBL" id="GAM76280.1"/>
    </source>
</evidence>
<dbReference type="GO" id="GO:0005524">
    <property type="term" value="F:ATP binding"/>
    <property type="evidence" value="ECO:0007669"/>
    <property type="project" value="UniProtKB-KW"/>
</dbReference>
<accession>A0A0B8Q9D9</accession>
<dbReference type="SUPFAM" id="SSF158472">
    <property type="entry name" value="HAMP domain-like"/>
    <property type="match status" value="1"/>
</dbReference>
<reference evidence="16 17" key="2">
    <citation type="submission" date="2015-01" db="EMBL/GenBank/DDBJ databases">
        <authorList>
            <consortium name="NBRP consortium"/>
            <person name="Sawabe T."/>
            <person name="Meirelles P."/>
            <person name="Feng G."/>
            <person name="Sayaka M."/>
            <person name="Hattori M."/>
            <person name="Ohkuma M."/>
        </authorList>
    </citation>
    <scope>NUCLEOTIDE SEQUENCE [LARGE SCALE GENOMIC DNA]</scope>
    <source>
        <strain evidence="17">JCM 19241</strain>
    </source>
</reference>
<keyword evidence="11 14" id="KW-1133">Transmembrane helix</keyword>
<evidence type="ECO:0000256" key="3">
    <source>
        <dbReference type="ARBA" id="ARBA00012438"/>
    </source>
</evidence>
<dbReference type="Pfam" id="PF00672">
    <property type="entry name" value="HAMP"/>
    <property type="match status" value="1"/>
</dbReference>
<evidence type="ECO:0000256" key="9">
    <source>
        <dbReference type="ARBA" id="ARBA00022777"/>
    </source>
</evidence>
<keyword evidence="6" id="KW-0808">Transferase</keyword>
<keyword evidence="13 14" id="KW-0472">Membrane</keyword>
<dbReference type="SMART" id="SM00304">
    <property type="entry name" value="HAMP"/>
    <property type="match status" value="1"/>
</dbReference>
<dbReference type="EC" id="2.7.13.3" evidence="3"/>
<dbReference type="Gene3D" id="1.10.287.130">
    <property type="match status" value="1"/>
</dbReference>
<dbReference type="EMBL" id="BBSC01000005">
    <property type="protein sequence ID" value="GAM76280.1"/>
    <property type="molecule type" value="Genomic_DNA"/>
</dbReference>
<dbReference type="PANTHER" id="PTHR45528">
    <property type="entry name" value="SENSOR HISTIDINE KINASE CPXA"/>
    <property type="match status" value="1"/>
</dbReference>
<evidence type="ECO:0000256" key="7">
    <source>
        <dbReference type="ARBA" id="ARBA00022692"/>
    </source>
</evidence>
<evidence type="ECO:0000256" key="2">
    <source>
        <dbReference type="ARBA" id="ARBA00004651"/>
    </source>
</evidence>
<dbReference type="GO" id="GO:0005886">
    <property type="term" value="C:plasma membrane"/>
    <property type="evidence" value="ECO:0007669"/>
    <property type="project" value="UniProtKB-SubCell"/>
</dbReference>
<reference evidence="16 17" key="1">
    <citation type="submission" date="2015-01" db="EMBL/GenBank/DDBJ databases">
        <title>Vibrio sp. C94 JCM 19241 whole genome shotgun sequence.</title>
        <authorList>
            <person name="Sawabe T."/>
            <person name="Meirelles P."/>
            <person name="Feng G."/>
            <person name="Sayaka M."/>
            <person name="Hattori M."/>
            <person name="Ohkuma M."/>
        </authorList>
    </citation>
    <scope>NUCLEOTIDE SEQUENCE [LARGE SCALE GENOMIC DNA]</scope>
    <source>
        <strain evidence="17">JCM 19241</strain>
    </source>
</reference>
<dbReference type="InterPro" id="IPR003660">
    <property type="entry name" value="HAMP_dom"/>
</dbReference>
<sequence>MMVLVAVTTITIAVATVYSSFDDAEAVNVSGSMRMQSYRLAFDVVTDSDELARHITEFEGSLFSPSMRSQLHWTVPTEIRKDYQDLTARWIEIKSLMLGEERQSYAHLVPEFVSRIDKFVFKIQQHSERKLLKMVVISVFGITCIVLLSLVIMRFVRVKVIQPLEAMAQASREVEANNFNVKLNESVENELGEVAATFNGMTNNLKNQYARLETAVKNKTEELYKANSSLQVLYESSQELTASRLSTEQFKNIIANLPR</sequence>
<dbReference type="Pfam" id="PF13675">
    <property type="entry name" value="PilJ"/>
    <property type="match status" value="1"/>
</dbReference>
<evidence type="ECO:0000256" key="1">
    <source>
        <dbReference type="ARBA" id="ARBA00000085"/>
    </source>
</evidence>